<protein>
    <recommendedName>
        <fullName evidence="9">Major facilitator superfamily (MFS) profile domain-containing protein</fullName>
    </recommendedName>
</protein>
<organism evidence="10 11">
    <name type="scientific">Aphanomyces astaci</name>
    <name type="common">Crayfish plague agent</name>
    <dbReference type="NCBI Taxonomy" id="112090"/>
    <lineage>
        <taxon>Eukaryota</taxon>
        <taxon>Sar</taxon>
        <taxon>Stramenopiles</taxon>
        <taxon>Oomycota</taxon>
        <taxon>Saprolegniomycetes</taxon>
        <taxon>Saprolegniales</taxon>
        <taxon>Verrucalvaceae</taxon>
        <taxon>Aphanomyces</taxon>
    </lineage>
</organism>
<feature type="transmembrane region" description="Helical" evidence="8">
    <location>
        <begin position="1675"/>
        <end position="1693"/>
    </location>
</feature>
<evidence type="ECO:0000259" key="9">
    <source>
        <dbReference type="PROSITE" id="PS50850"/>
    </source>
</evidence>
<keyword evidence="5 8" id="KW-0472">Membrane</keyword>
<feature type="transmembrane region" description="Helical" evidence="8">
    <location>
        <begin position="32"/>
        <end position="54"/>
    </location>
</feature>
<evidence type="ECO:0000256" key="5">
    <source>
        <dbReference type="ARBA" id="ARBA00023136"/>
    </source>
</evidence>
<keyword evidence="2" id="KW-0813">Transport</keyword>
<dbReference type="PANTHER" id="PTHR35899:SF1">
    <property type="entry name" value="PEPTIDASE C1A PAPAIN C-TERMINAL DOMAIN-CONTAINING PROTEIN"/>
    <property type="match status" value="1"/>
</dbReference>
<dbReference type="PROSITE" id="PS50850">
    <property type="entry name" value="MFS"/>
    <property type="match status" value="1"/>
</dbReference>
<dbReference type="Pfam" id="PF07690">
    <property type="entry name" value="MFS_1"/>
    <property type="match status" value="1"/>
</dbReference>
<dbReference type="Gene3D" id="3.90.70.10">
    <property type="entry name" value="Cysteine proteinases"/>
    <property type="match status" value="1"/>
</dbReference>
<feature type="transmembrane region" description="Helical" evidence="8">
    <location>
        <begin position="1700"/>
        <end position="1723"/>
    </location>
</feature>
<comment type="similarity">
    <text evidence="6">Belongs to the major facilitator superfamily. Spinster (TC 2.A.1.49) family.</text>
</comment>
<dbReference type="VEuPathDB" id="FungiDB:H257_03863"/>
<dbReference type="SUPFAM" id="SSF103473">
    <property type="entry name" value="MFS general substrate transporter"/>
    <property type="match status" value="1"/>
</dbReference>
<dbReference type="InterPro" id="IPR038765">
    <property type="entry name" value="Papain-like_cys_pep_sf"/>
</dbReference>
<sequence>MSDDARVVRIPLKYGGDDLQVSPRQAGRHSRWVWIAGGVFLVANIVVLGSIVIVGKSVGESLVHIKSVESQQAIQALSASTLPSKFAVQHVTPRQDQAHRGTCWDFATIAYLEWSYRANGVANGWLKAEEYVAFSEQAYGIEIMRLCAGPENSPQQVACRVAGDFIWNHTTEGGEDYDLYYLRDGLKNSVLPTAVCPYFKQGNEDVCPGLDAALEHNPVQFEVKSISTFYDDPTIKLQLFTQKKALSIGTPVVSVSHYYPCIGPFLSDPHCQKDKDTCTLCPSDLSQTTCCVPSHGGHNPNMEGEFFAHSRMSYSGGHAMLTGPSSPTNWYACGGTDNNADLVSPTNATATVVYNKGIEDCLTDTTRMFAKTNVQTLDLKCSDATQCKVSDDVTYYVRNTTDWGDRMTLMCVWEHDAKTGSARDFCLIPMLEQNLAATFKYNGPLNVEQVKTDSDYIVARQYLARFGQFFVNSFDIEWHPSSYVANADKFPSRNYTLLRQSTFRQNTDDFDGPHPYAKAIPRTIWWSAKHKKEHLFTSFYAHNPQAFARPTPIASSQGIQAAEIGTYYRHQQLEMLCGRATSFATVSTHDESFSLVASSRLAKLEKVEQYLQAEQRRLQSQCVWTFHDTPVSARLPIQFVVVAVHSILDKAIADSVMAWCAHRNAQCVLPQTLATAIAHTTQHLEHCTHVHRINLTLKLPNRPHHRLHALLTTQSNLQQLHLQATEYRERFAMSKEEELQRTLHQWTVAVERKADYTKYVDLALQFQPLSEVDFNATAGAKARRVYQPAMAFRRRMWHKLMRVTFLAWRGWAKKATKAKRILRTALASRQATSFGRWVEFIRIARAEKERKVRGALAQLLHNRTETVLRRWRGHTYRMKNVHRMSSRAVTTNRGYYFHAWRTGVQAAIFGRLQMLSAIQLQAIWRRVLATRQTQHRRTTYAKAAVQIQAVVRGSQWRRQPLPSKSLDERRRSAFLVYAQSLNHDVAVACETRRQQAEDNVVKVAELAAVAALKVVQSSKEGTLELTKLAAAERALHVIGTHAVFLRTYGMTKAEAFAVVAQRQVDEALANAQVLARHTFRLLRPPPFACIHPDHRGAASFASRQDYLGHATCSLTTTQIQLHVQLCDNGISGTSDSLKVALRLWNVGQRVLDMANSTESAAEVAMDVITMPQLPLPLPASSDHEWKLVGQALTAIKKWFHLATLPSSTLHSTDYTPTLERIRLATDLRWQVFRWLVSVVPPPSTTSQSDDPDKLVMRHLYHYDEANKAFYTRWAELEQKKLLGHFQRDASGMLQAVGTLARQSSTAADVTMTPKSAHPSSLPSTTWIFGLFCLINLLNFVDRGIIPGAPTQFQYFIKETLHIAVGDESKYLGLLASSFIASYAGFILLFGYLSIFIKPFHLVAVGLFVWCVAVVVCGASKPANSFYLLLFGRIVSGVGESSFQCIAPPFIDDHAPPAQRTLWLGIFFSCISVGTALGYGYGAAMANSAWGWGWAFHWEAIMMAPLVVACAFFIPDAYNRASQDHHHHHVPLPTDDSDDDPNDPSSSEEAVPVAHPRQPFVTEVWAVVNNAVFMLTVLGTAAFTFSLAGLSVFGPMFLIGLGLFDKETEASMVFGSVVGRWGLYRASIHRSWCCYSSIFRVVVISGVIGTPLGGLVLDWSCRARPHLRQYIALRQVFLAMTIGTVLSLLAWCLLPNKIGFLLCFGLALCFLFATTSSNAIVILLCVDPSRRSLAVGVNTLILHLLGDVPSPIILGALKDAWAPDCGSIEKDGAVVLNPDCANDFHGLLLSLLFPLLWMIWSVLSYGAAAFIVQRRLRRQGHDV</sequence>
<keyword evidence="3 8" id="KW-0812">Transmembrane</keyword>
<proteinExistence type="inferred from homology"/>
<feature type="transmembrane region" description="Helical" evidence="8">
    <location>
        <begin position="1493"/>
        <end position="1513"/>
    </location>
</feature>
<dbReference type="EMBL" id="QUTG01003971">
    <property type="protein sequence ID" value="RHY89577.1"/>
    <property type="molecule type" value="Genomic_DNA"/>
</dbReference>
<dbReference type="InterPro" id="IPR036259">
    <property type="entry name" value="MFS_trans_sf"/>
</dbReference>
<dbReference type="VEuPathDB" id="FungiDB:H257_18868"/>
<feature type="region of interest" description="Disordered" evidence="7">
    <location>
        <begin position="1524"/>
        <end position="1553"/>
    </location>
</feature>
<dbReference type="SUPFAM" id="SSF54001">
    <property type="entry name" value="Cysteine proteinases"/>
    <property type="match status" value="1"/>
</dbReference>
<evidence type="ECO:0000313" key="11">
    <source>
        <dbReference type="Proteomes" id="UP000285712"/>
    </source>
</evidence>
<dbReference type="InterPro" id="IPR011701">
    <property type="entry name" value="MFS"/>
</dbReference>
<dbReference type="PROSITE" id="PS50096">
    <property type="entry name" value="IQ"/>
    <property type="match status" value="1"/>
</dbReference>
<dbReference type="GO" id="GO:0022857">
    <property type="term" value="F:transmembrane transporter activity"/>
    <property type="evidence" value="ECO:0007669"/>
    <property type="project" value="InterPro"/>
</dbReference>
<evidence type="ECO:0000256" key="7">
    <source>
        <dbReference type="SAM" id="MobiDB-lite"/>
    </source>
</evidence>
<dbReference type="Gene3D" id="1.20.1250.20">
    <property type="entry name" value="MFS general substrate transporter like domains"/>
    <property type="match status" value="1"/>
</dbReference>
<feature type="transmembrane region" description="Helical" evidence="8">
    <location>
        <begin position="1370"/>
        <end position="1392"/>
    </location>
</feature>
<evidence type="ECO:0000256" key="2">
    <source>
        <dbReference type="ARBA" id="ARBA00022448"/>
    </source>
</evidence>
<evidence type="ECO:0000313" key="10">
    <source>
        <dbReference type="EMBL" id="RHY89577.1"/>
    </source>
</evidence>
<feature type="transmembrane region" description="Helical" evidence="8">
    <location>
        <begin position="1461"/>
        <end position="1481"/>
    </location>
</feature>
<feature type="transmembrane region" description="Helical" evidence="8">
    <location>
        <begin position="1631"/>
        <end position="1655"/>
    </location>
</feature>
<dbReference type="InterPro" id="IPR044770">
    <property type="entry name" value="MFS_spinster-like"/>
</dbReference>
<dbReference type="Proteomes" id="UP000285712">
    <property type="component" value="Unassembled WGS sequence"/>
</dbReference>
<evidence type="ECO:0000256" key="8">
    <source>
        <dbReference type="SAM" id="Phobius"/>
    </source>
</evidence>
<dbReference type="PANTHER" id="PTHR35899">
    <property type="entry name" value="PAPAIN FAMILY CYSTEINE PROTEASE DOMAIN CONTAINING PROTEIN"/>
    <property type="match status" value="1"/>
</dbReference>
<feature type="transmembrane region" description="Helical" evidence="8">
    <location>
        <begin position="1570"/>
        <end position="1603"/>
    </location>
</feature>
<gene>
    <name evidence="10" type="ORF">DYB35_004176</name>
</gene>
<dbReference type="CDD" id="cd17328">
    <property type="entry name" value="MFS_spinster_like"/>
    <property type="match status" value="1"/>
</dbReference>
<dbReference type="VEuPathDB" id="FungiDB:H257_18869"/>
<feature type="transmembrane region" description="Helical" evidence="8">
    <location>
        <begin position="1790"/>
        <end position="1811"/>
    </location>
</feature>
<keyword evidence="4 8" id="KW-1133">Transmembrane helix</keyword>
<evidence type="ECO:0000256" key="1">
    <source>
        <dbReference type="ARBA" id="ARBA00004141"/>
    </source>
</evidence>
<evidence type="ECO:0000256" key="3">
    <source>
        <dbReference type="ARBA" id="ARBA00022692"/>
    </source>
</evidence>
<comment type="caution">
    <text evidence="10">The sequence shown here is derived from an EMBL/GenBank/DDBJ whole genome shotgun (WGS) entry which is preliminary data.</text>
</comment>
<reference evidence="10 11" key="1">
    <citation type="submission" date="2018-08" db="EMBL/GenBank/DDBJ databases">
        <title>Aphanomyces genome sequencing and annotation.</title>
        <authorList>
            <person name="Minardi D."/>
            <person name="Oidtmann B."/>
            <person name="Van Der Giezen M."/>
            <person name="Studholme D.J."/>
        </authorList>
    </citation>
    <scope>NUCLEOTIDE SEQUENCE [LARGE SCALE GENOMIC DNA]</scope>
    <source>
        <strain evidence="10 11">Sv</strain>
    </source>
</reference>
<evidence type="ECO:0000256" key="4">
    <source>
        <dbReference type="ARBA" id="ARBA00022989"/>
    </source>
</evidence>
<feature type="domain" description="Major facilitator superfamily (MFS) profile" evidence="9">
    <location>
        <begin position="1327"/>
        <end position="1822"/>
    </location>
</feature>
<dbReference type="InterPro" id="IPR020846">
    <property type="entry name" value="MFS_dom"/>
</dbReference>
<name>A0A3R7AV27_APHAT</name>
<evidence type="ECO:0000256" key="6">
    <source>
        <dbReference type="ARBA" id="ARBA00024338"/>
    </source>
</evidence>
<comment type="subcellular location">
    <subcellularLocation>
        <location evidence="1">Membrane</location>
        <topology evidence="1">Multi-pass membrane protein</topology>
    </subcellularLocation>
</comment>
<dbReference type="GO" id="GO:0016020">
    <property type="term" value="C:membrane"/>
    <property type="evidence" value="ECO:0007669"/>
    <property type="project" value="UniProtKB-SubCell"/>
</dbReference>
<accession>A0A3R7AV27</accession>
<feature type="transmembrane region" description="Helical" evidence="8">
    <location>
        <begin position="1398"/>
        <end position="1418"/>
    </location>
</feature>